<reference evidence="2 3" key="1">
    <citation type="journal article" date="2012" name="BMC Genomics">
        <title>Comparative genomics of the white-rot fungi, Phanerochaete carnosa and P. chrysosporium, to elucidate the genetic basis of the distinct wood types they colonize.</title>
        <authorList>
            <person name="Suzuki H."/>
            <person name="MacDonald J."/>
            <person name="Syed K."/>
            <person name="Salamov A."/>
            <person name="Hori C."/>
            <person name="Aerts A."/>
            <person name="Henrissat B."/>
            <person name="Wiebenga A."/>
            <person name="vanKuyk P.A."/>
            <person name="Barry K."/>
            <person name="Lindquist E."/>
            <person name="LaButti K."/>
            <person name="Lapidus A."/>
            <person name="Lucas S."/>
            <person name="Coutinho P."/>
            <person name="Gong Y."/>
            <person name="Samejima M."/>
            <person name="Mahadevan R."/>
            <person name="Abou-Zaid M."/>
            <person name="de Vries R.P."/>
            <person name="Igarashi K."/>
            <person name="Yadav J.S."/>
            <person name="Grigoriev I.V."/>
            <person name="Master E.R."/>
        </authorList>
    </citation>
    <scope>NUCLEOTIDE SEQUENCE [LARGE SCALE GENOMIC DNA]</scope>
    <source>
        <strain evidence="2 3">HHB-10118-sp</strain>
    </source>
</reference>
<dbReference type="Proteomes" id="UP000008370">
    <property type="component" value="Unassembled WGS sequence"/>
</dbReference>
<organism evidence="2 3">
    <name type="scientific">Phanerochaete carnosa (strain HHB-10118-sp)</name>
    <name type="common">White-rot fungus</name>
    <name type="synonym">Peniophora carnosa</name>
    <dbReference type="NCBI Taxonomy" id="650164"/>
    <lineage>
        <taxon>Eukaryota</taxon>
        <taxon>Fungi</taxon>
        <taxon>Dikarya</taxon>
        <taxon>Basidiomycota</taxon>
        <taxon>Agaricomycotina</taxon>
        <taxon>Agaricomycetes</taxon>
        <taxon>Polyporales</taxon>
        <taxon>Phanerochaetaceae</taxon>
        <taxon>Phanerochaete</taxon>
    </lineage>
</organism>
<evidence type="ECO:0000313" key="3">
    <source>
        <dbReference type="Proteomes" id="UP000008370"/>
    </source>
</evidence>
<dbReference type="GO" id="GO:0004824">
    <property type="term" value="F:lysine-tRNA ligase activity"/>
    <property type="evidence" value="ECO:0007669"/>
    <property type="project" value="TreeGrafter"/>
</dbReference>
<dbReference type="Gene3D" id="3.30.930.10">
    <property type="entry name" value="Bira Bifunctional Protein, Domain 2"/>
    <property type="match status" value="1"/>
</dbReference>
<evidence type="ECO:0000313" key="2">
    <source>
        <dbReference type="EMBL" id="EKM54842.1"/>
    </source>
</evidence>
<dbReference type="GO" id="GO:0006430">
    <property type="term" value="P:lysyl-tRNA aminoacylation"/>
    <property type="evidence" value="ECO:0007669"/>
    <property type="project" value="TreeGrafter"/>
</dbReference>
<gene>
    <name evidence="2" type="ORF">PHACADRAFT_197272</name>
</gene>
<sequence>MSRNPHPHNFKLPLSLPHFIEKYGSESERKIKSGEAIEGSVVSAIFAETSMIAGDATAKPFVMHHNVLSLDLYLCIAPELHSQQLVFGNLD</sequence>
<keyword evidence="3" id="KW-1185">Reference proteome</keyword>
<dbReference type="HOGENOM" id="CLU_2427764_0_0_1"/>
<dbReference type="InParanoid" id="K5WWM4"/>
<dbReference type="EMBL" id="JH930473">
    <property type="protein sequence ID" value="EKM54842.1"/>
    <property type="molecule type" value="Genomic_DNA"/>
</dbReference>
<keyword evidence="1" id="KW-0547">Nucleotide-binding</keyword>
<dbReference type="AlphaFoldDB" id="K5WWM4"/>
<evidence type="ECO:0000256" key="1">
    <source>
        <dbReference type="ARBA" id="ARBA00022741"/>
    </source>
</evidence>
<dbReference type="InterPro" id="IPR045864">
    <property type="entry name" value="aa-tRNA-synth_II/BPL/LPL"/>
</dbReference>
<dbReference type="PANTHER" id="PTHR42918:SF9">
    <property type="entry name" value="LYSINE--TRNA LIGASE"/>
    <property type="match status" value="1"/>
</dbReference>
<dbReference type="STRING" id="650164.K5WWM4"/>
<dbReference type="PANTHER" id="PTHR42918">
    <property type="entry name" value="LYSYL-TRNA SYNTHETASE"/>
    <property type="match status" value="1"/>
</dbReference>
<proteinExistence type="predicted"/>
<dbReference type="GO" id="GO:0000049">
    <property type="term" value="F:tRNA binding"/>
    <property type="evidence" value="ECO:0007669"/>
    <property type="project" value="TreeGrafter"/>
</dbReference>
<dbReference type="GeneID" id="18911211"/>
<dbReference type="GO" id="GO:0005829">
    <property type="term" value="C:cytosol"/>
    <property type="evidence" value="ECO:0007669"/>
    <property type="project" value="TreeGrafter"/>
</dbReference>
<name>K5WWM4_PHACS</name>
<protein>
    <submittedName>
        <fullName evidence="2">Uncharacterized protein</fullName>
    </submittedName>
</protein>
<accession>K5WWM4</accession>
<dbReference type="KEGG" id="pco:PHACADRAFT_197272"/>
<dbReference type="RefSeq" id="XP_007397519.1">
    <property type="nucleotide sequence ID" value="XM_007397457.1"/>
</dbReference>